<protein>
    <submittedName>
        <fullName evidence="4">Uncharacterized protein</fullName>
    </submittedName>
</protein>
<evidence type="ECO:0000256" key="1">
    <source>
        <dbReference type="SAM" id="MobiDB-lite"/>
    </source>
</evidence>
<feature type="transmembrane region" description="Helical" evidence="2">
    <location>
        <begin position="12"/>
        <end position="35"/>
    </location>
</feature>
<keyword evidence="2" id="KW-0812">Transmembrane</keyword>
<dbReference type="EMBL" id="HBIX01007759">
    <property type="protein sequence ID" value="CAE0713275.1"/>
    <property type="molecule type" value="Transcribed_RNA"/>
</dbReference>
<name>A0A6U9XFR4_9STRA</name>
<reference evidence="4" key="1">
    <citation type="submission" date="2021-01" db="EMBL/GenBank/DDBJ databases">
        <authorList>
            <person name="Corre E."/>
            <person name="Pelletier E."/>
            <person name="Niang G."/>
            <person name="Scheremetjew M."/>
            <person name="Finn R."/>
            <person name="Kale V."/>
            <person name="Holt S."/>
            <person name="Cochrane G."/>
            <person name="Meng A."/>
            <person name="Brown T."/>
            <person name="Cohen L."/>
        </authorList>
    </citation>
    <scope>NUCLEOTIDE SEQUENCE</scope>
    <source>
        <strain evidence="4">10249 10 AB</strain>
    </source>
</reference>
<accession>A0A6U9XFR4</accession>
<dbReference type="EMBL" id="HBIX01007758">
    <property type="protein sequence ID" value="CAE0713274.1"/>
    <property type="molecule type" value="Transcribed_RNA"/>
</dbReference>
<evidence type="ECO:0000313" key="4">
    <source>
        <dbReference type="EMBL" id="CAE0713275.1"/>
    </source>
</evidence>
<evidence type="ECO:0000313" key="3">
    <source>
        <dbReference type="EMBL" id="CAE0713274.1"/>
    </source>
</evidence>
<dbReference type="AlphaFoldDB" id="A0A6U9XFR4"/>
<feature type="transmembrane region" description="Helical" evidence="2">
    <location>
        <begin position="139"/>
        <end position="160"/>
    </location>
</feature>
<organism evidence="4">
    <name type="scientific">Pseudo-nitzschia australis</name>
    <dbReference type="NCBI Taxonomy" id="44445"/>
    <lineage>
        <taxon>Eukaryota</taxon>
        <taxon>Sar</taxon>
        <taxon>Stramenopiles</taxon>
        <taxon>Ochrophyta</taxon>
        <taxon>Bacillariophyta</taxon>
        <taxon>Bacillariophyceae</taxon>
        <taxon>Bacillariophycidae</taxon>
        <taxon>Bacillariales</taxon>
        <taxon>Bacillariaceae</taxon>
        <taxon>Pseudo-nitzschia</taxon>
    </lineage>
</organism>
<keyword evidence="2" id="KW-0472">Membrane</keyword>
<keyword evidence="2" id="KW-1133">Transmembrane helix</keyword>
<evidence type="ECO:0000256" key="2">
    <source>
        <dbReference type="SAM" id="Phobius"/>
    </source>
</evidence>
<sequence length="687" mass="77247">MSSLGSIKKWTYDVPLTVLNATTALGVIVGTVFLFRYRRDIQRRKEKIRSKISRGLVFRDDTTSKTKLESSKAIKVLELHPAFLEKHSSSWQLCSLGEYLSTLRLITDDDGDNDKNDHNNDELTTTENSKIVEAMERELYVLMAALLMKTLGENMGAALLPMMGTKKAESILGAVSSKFVQYIMAQILVDSKNSESWDPTQDQAAFPLNVSEVISFVNLNQKLNGGHKMALSPLQLMERGEITCNPEYYTPTTSSENEDEATNTKEAPKQQPTVLVPNPFIVEEHFERAILGMEDRMRQVTPTYDPDDRSHPEPTPINSTILPDLHLGYGDVKVTHTQREVLRNRLFAVLLTRLSYNYQRRKSKKHGDENDDGGDDPYFLVRMNQRDCRFPDEFVEALYDSGHSIEVCPRSTITTFGLAACVKERDGSWTNVPLAFFFRTGYESDRRRPAYFHPLHGGVDLKIEGPLVGRDETTGTPHKCDIQFYMAIDGMCGWHSNHNPDAPWIERIATTPVYTKEQALVAVRMAGIVACTFNQIGTEMDLPLGGYGVLGVCNDTAALIDVAVRGSTNMYPLLSTGRFLMHIANFLMAFHDQIVAADQHEDEHEHENESTAICKTEQFAQDTLRLVKAACNMESDIHCAPHGMAGAARRYQSNYPTPYFQITEDSIGVMKEVAKQYEVLEKKSKGT</sequence>
<feature type="region of interest" description="Disordered" evidence="1">
    <location>
        <begin position="301"/>
        <end position="322"/>
    </location>
</feature>
<proteinExistence type="predicted"/>
<gene>
    <name evidence="3" type="ORF">PAUS00366_LOCUS6026</name>
    <name evidence="4" type="ORF">PAUS00366_LOCUS6027</name>
</gene>
<feature type="region of interest" description="Disordered" evidence="1">
    <location>
        <begin position="250"/>
        <end position="269"/>
    </location>
</feature>